<dbReference type="SUPFAM" id="SSF52540">
    <property type="entry name" value="P-loop containing nucleoside triphosphate hydrolases"/>
    <property type="match status" value="1"/>
</dbReference>
<gene>
    <name evidence="11" type="ORF">J2S20_000535</name>
</gene>
<dbReference type="PROSITE" id="PS50893">
    <property type="entry name" value="ABC_TRANSPORTER_2"/>
    <property type="match status" value="1"/>
</dbReference>
<dbReference type="InterPro" id="IPR017871">
    <property type="entry name" value="ABC_transporter-like_CS"/>
</dbReference>
<keyword evidence="12" id="KW-1185">Reference proteome</keyword>
<dbReference type="FunFam" id="3.40.50.300:FF:000287">
    <property type="entry name" value="Multidrug ABC transporter ATP-binding protein"/>
    <property type="match status" value="1"/>
</dbReference>
<dbReference type="PANTHER" id="PTHR43394">
    <property type="entry name" value="ATP-DEPENDENT PERMEASE MDL1, MITOCHONDRIAL"/>
    <property type="match status" value="1"/>
</dbReference>
<feature type="domain" description="ABC transporter" evidence="9">
    <location>
        <begin position="338"/>
        <end position="574"/>
    </location>
</feature>
<evidence type="ECO:0000256" key="5">
    <source>
        <dbReference type="ARBA" id="ARBA00022840"/>
    </source>
</evidence>
<dbReference type="Gene3D" id="1.20.1560.10">
    <property type="entry name" value="ABC transporter type 1, transmembrane domain"/>
    <property type="match status" value="1"/>
</dbReference>
<dbReference type="Pfam" id="PF00005">
    <property type="entry name" value="ABC_tran"/>
    <property type="match status" value="1"/>
</dbReference>
<dbReference type="Proteomes" id="UP001241537">
    <property type="component" value="Unassembled WGS sequence"/>
</dbReference>
<dbReference type="AlphaFoldDB" id="A0AAE4AKB8"/>
<comment type="subcellular location">
    <subcellularLocation>
        <location evidence="1">Cell membrane</location>
        <topology evidence="1">Multi-pass membrane protein</topology>
    </subcellularLocation>
</comment>
<dbReference type="EMBL" id="JAUSTO010000002">
    <property type="protein sequence ID" value="MDQ0151855.1"/>
    <property type="molecule type" value="Genomic_DNA"/>
</dbReference>
<feature type="transmembrane region" description="Helical" evidence="8">
    <location>
        <begin position="61"/>
        <end position="94"/>
    </location>
</feature>
<evidence type="ECO:0000256" key="1">
    <source>
        <dbReference type="ARBA" id="ARBA00004651"/>
    </source>
</evidence>
<evidence type="ECO:0000256" key="6">
    <source>
        <dbReference type="ARBA" id="ARBA00022989"/>
    </source>
</evidence>
<dbReference type="GO" id="GO:0015421">
    <property type="term" value="F:ABC-type oligopeptide transporter activity"/>
    <property type="evidence" value="ECO:0007669"/>
    <property type="project" value="TreeGrafter"/>
</dbReference>
<feature type="transmembrane region" description="Helical" evidence="8">
    <location>
        <begin position="21"/>
        <end position="41"/>
    </location>
</feature>
<dbReference type="RefSeq" id="WP_307252969.1">
    <property type="nucleotide sequence ID" value="NZ_JAUSTO010000002.1"/>
</dbReference>
<dbReference type="InterPro" id="IPR027417">
    <property type="entry name" value="P-loop_NTPase"/>
</dbReference>
<dbReference type="InterPro" id="IPR003439">
    <property type="entry name" value="ABC_transporter-like_ATP-bd"/>
</dbReference>
<dbReference type="PROSITE" id="PS50929">
    <property type="entry name" value="ABC_TM1F"/>
    <property type="match status" value="1"/>
</dbReference>
<evidence type="ECO:0000256" key="8">
    <source>
        <dbReference type="SAM" id="Phobius"/>
    </source>
</evidence>
<dbReference type="GO" id="GO:0005524">
    <property type="term" value="F:ATP binding"/>
    <property type="evidence" value="ECO:0007669"/>
    <property type="project" value="UniProtKB-KW"/>
</dbReference>
<dbReference type="Gene3D" id="3.40.50.300">
    <property type="entry name" value="P-loop containing nucleotide triphosphate hydrolases"/>
    <property type="match status" value="1"/>
</dbReference>
<keyword evidence="6 8" id="KW-1133">Transmembrane helix</keyword>
<evidence type="ECO:0000313" key="12">
    <source>
        <dbReference type="Proteomes" id="UP001241537"/>
    </source>
</evidence>
<dbReference type="SMART" id="SM00382">
    <property type="entry name" value="AAA"/>
    <property type="match status" value="1"/>
</dbReference>
<dbReference type="PANTHER" id="PTHR43394:SF1">
    <property type="entry name" value="ATP-BINDING CASSETTE SUB-FAMILY B MEMBER 10, MITOCHONDRIAL"/>
    <property type="match status" value="1"/>
</dbReference>
<feature type="domain" description="ABC transmembrane type-1" evidence="10">
    <location>
        <begin position="24"/>
        <end position="307"/>
    </location>
</feature>
<keyword evidence="4" id="KW-0547">Nucleotide-binding</keyword>
<keyword evidence="2" id="KW-0813">Transport</keyword>
<evidence type="ECO:0000259" key="10">
    <source>
        <dbReference type="PROSITE" id="PS50929"/>
    </source>
</evidence>
<feature type="transmembrane region" description="Helical" evidence="8">
    <location>
        <begin position="276"/>
        <end position="296"/>
    </location>
</feature>
<protein>
    <submittedName>
        <fullName evidence="11">ATP-binding cassette subfamily B protein</fullName>
    </submittedName>
</protein>
<name>A0AAE4AKB8_9FIRM</name>
<evidence type="ECO:0000256" key="7">
    <source>
        <dbReference type="ARBA" id="ARBA00023136"/>
    </source>
</evidence>
<dbReference type="InterPro" id="IPR036640">
    <property type="entry name" value="ABC1_TM_sf"/>
</dbReference>
<dbReference type="Pfam" id="PF00664">
    <property type="entry name" value="ABC_membrane"/>
    <property type="match status" value="1"/>
</dbReference>
<dbReference type="GO" id="GO:0005886">
    <property type="term" value="C:plasma membrane"/>
    <property type="evidence" value="ECO:0007669"/>
    <property type="project" value="UniProtKB-SubCell"/>
</dbReference>
<sequence length="593" mass="65046">MKQQKKSWVKTLLSFAEPCKGKMILSVLCAIFSVAGGFIPFWAVYKILLLFINRTATGNYILLWCLVGVGGYLIRVICFGISTILAHISAYTILEGIRLKIANRLMRAPLGEVMGRRIGYLKNIIMDKVEDLEPPLAHVIPELTSNLLLPLAIFVWMLAIDWRMGLSILIAPALAMIPMFFLMKNYNSQYAAYMEANNHVNNIIIEYVEGIEVVKAFNQSTSSYEKFVGAVKSFKDFTLNWFKSTWKTMNLMMAIMPTTLLGVLPVGLLLVRGGSITPAELAMGIILSLSIVGPLMKATTFINEAKSMEYAVEAANELLNLPNLPDSGEFVPINHTDIVLQDVSFSYDGTTQNEVLHGISLNMPQGSFTALVGPSGGGKSTVARLIARFWDVTGGSISIGGKNIKELSIHQLSELVSFVTQDNFLFNCSLKENIRLGNPNATDEEVYAAAKAACCDDFIARLEKGYDTPAGDAGKRLSGGEKQRIAIARAILKNAPIVILDEATAFTDPQNEDKIQKSIMALSKGKTLLVIAHRLSTIQNADQIVVLKKGQIVDCGKQGELLERCPLYADMWQAHIGAKNWSVGEKKEVAGNV</sequence>
<evidence type="ECO:0000256" key="3">
    <source>
        <dbReference type="ARBA" id="ARBA00022692"/>
    </source>
</evidence>
<keyword evidence="3 8" id="KW-0812">Transmembrane</keyword>
<dbReference type="InterPro" id="IPR039421">
    <property type="entry name" value="Type_1_exporter"/>
</dbReference>
<evidence type="ECO:0000256" key="2">
    <source>
        <dbReference type="ARBA" id="ARBA00022448"/>
    </source>
</evidence>
<evidence type="ECO:0000259" key="9">
    <source>
        <dbReference type="PROSITE" id="PS50893"/>
    </source>
</evidence>
<feature type="transmembrane region" description="Helical" evidence="8">
    <location>
        <begin position="164"/>
        <end position="183"/>
    </location>
</feature>
<dbReference type="InterPro" id="IPR003593">
    <property type="entry name" value="AAA+_ATPase"/>
</dbReference>
<feature type="transmembrane region" description="Helical" evidence="8">
    <location>
        <begin position="251"/>
        <end position="270"/>
    </location>
</feature>
<comment type="caution">
    <text evidence="11">The sequence shown here is derived from an EMBL/GenBank/DDBJ whole genome shotgun (WGS) entry which is preliminary data.</text>
</comment>
<proteinExistence type="predicted"/>
<dbReference type="InterPro" id="IPR011527">
    <property type="entry name" value="ABC1_TM_dom"/>
</dbReference>
<accession>A0AAE4AKB8</accession>
<evidence type="ECO:0000256" key="4">
    <source>
        <dbReference type="ARBA" id="ARBA00022741"/>
    </source>
</evidence>
<dbReference type="SUPFAM" id="SSF90123">
    <property type="entry name" value="ABC transporter transmembrane region"/>
    <property type="match status" value="1"/>
</dbReference>
<dbReference type="PROSITE" id="PS00211">
    <property type="entry name" value="ABC_TRANSPORTER_1"/>
    <property type="match status" value="1"/>
</dbReference>
<organism evidence="11 12">
    <name type="scientific">Moryella indoligenes</name>
    <dbReference type="NCBI Taxonomy" id="371674"/>
    <lineage>
        <taxon>Bacteria</taxon>
        <taxon>Bacillati</taxon>
        <taxon>Bacillota</taxon>
        <taxon>Clostridia</taxon>
        <taxon>Lachnospirales</taxon>
        <taxon>Lachnospiraceae</taxon>
        <taxon>Moryella</taxon>
    </lineage>
</organism>
<keyword evidence="7 8" id="KW-0472">Membrane</keyword>
<reference evidence="11" key="1">
    <citation type="submission" date="2023-07" db="EMBL/GenBank/DDBJ databases">
        <title>Genomic Encyclopedia of Type Strains, Phase IV (KMG-IV): sequencing the most valuable type-strain genomes for metagenomic binning, comparative biology and taxonomic classification.</title>
        <authorList>
            <person name="Goeker M."/>
        </authorList>
    </citation>
    <scope>NUCLEOTIDE SEQUENCE</scope>
    <source>
        <strain evidence="11">DSM 19659</strain>
    </source>
</reference>
<dbReference type="GO" id="GO:0016887">
    <property type="term" value="F:ATP hydrolysis activity"/>
    <property type="evidence" value="ECO:0007669"/>
    <property type="project" value="InterPro"/>
</dbReference>
<keyword evidence="5 11" id="KW-0067">ATP-binding</keyword>
<evidence type="ECO:0000313" key="11">
    <source>
        <dbReference type="EMBL" id="MDQ0151855.1"/>
    </source>
</evidence>